<dbReference type="Gene3D" id="3.40.50.1820">
    <property type="entry name" value="alpha/beta hydrolase"/>
    <property type="match status" value="1"/>
</dbReference>
<dbReference type="InterPro" id="IPR000073">
    <property type="entry name" value="AB_hydrolase_1"/>
</dbReference>
<protein>
    <recommendedName>
        <fullName evidence="1">Protein ABHD13</fullName>
    </recommendedName>
    <alternativeName>
        <fullName evidence="2">Alpha/beta hydrolase domain-containing protein 13</fullName>
    </alternativeName>
</protein>
<evidence type="ECO:0000256" key="2">
    <source>
        <dbReference type="ARBA" id="ARBA00042701"/>
    </source>
</evidence>
<dbReference type="Pfam" id="PF00561">
    <property type="entry name" value="Abhydrolase_1"/>
    <property type="match status" value="1"/>
</dbReference>
<comment type="caution">
    <text evidence="4">The sequence shown here is derived from an EMBL/GenBank/DDBJ whole genome shotgun (WGS) entry which is preliminary data.</text>
</comment>
<evidence type="ECO:0000259" key="3">
    <source>
        <dbReference type="Pfam" id="PF00561"/>
    </source>
</evidence>
<accession>A0A8S3EUV0</accession>
<organism evidence="4 5">
    <name type="scientific">Rotaria magnacalcarata</name>
    <dbReference type="NCBI Taxonomy" id="392030"/>
    <lineage>
        <taxon>Eukaryota</taxon>
        <taxon>Metazoa</taxon>
        <taxon>Spiralia</taxon>
        <taxon>Gnathifera</taxon>
        <taxon>Rotifera</taxon>
        <taxon>Eurotatoria</taxon>
        <taxon>Bdelloidea</taxon>
        <taxon>Philodinida</taxon>
        <taxon>Philodinidae</taxon>
        <taxon>Rotaria</taxon>
    </lineage>
</organism>
<dbReference type="PANTHER" id="PTHR12277">
    <property type="entry name" value="ALPHA/BETA HYDROLASE DOMAIN-CONTAINING PROTEIN"/>
    <property type="match status" value="1"/>
</dbReference>
<feature type="non-terminal residue" evidence="4">
    <location>
        <position position="1"/>
    </location>
</feature>
<gene>
    <name evidence="4" type="ORF">BYL167_LOCUS62675</name>
</gene>
<feature type="non-terminal residue" evidence="4">
    <location>
        <position position="108"/>
    </location>
</feature>
<evidence type="ECO:0000256" key="1">
    <source>
        <dbReference type="ARBA" id="ARBA00040125"/>
    </source>
</evidence>
<dbReference type="PANTHER" id="PTHR12277:SF81">
    <property type="entry name" value="PROTEIN ABHD13"/>
    <property type="match status" value="1"/>
</dbReference>
<dbReference type="EMBL" id="CAJOBH010235057">
    <property type="protein sequence ID" value="CAF5087203.1"/>
    <property type="molecule type" value="Genomic_DNA"/>
</dbReference>
<feature type="domain" description="AB hydrolase-1" evidence="3">
    <location>
        <begin position="14"/>
        <end position="76"/>
    </location>
</feature>
<name>A0A8S3EUV0_9BILA</name>
<dbReference type="SUPFAM" id="SSF53474">
    <property type="entry name" value="alpha/beta-Hydrolases"/>
    <property type="match status" value="1"/>
</dbReference>
<reference evidence="4" key="1">
    <citation type="submission" date="2021-02" db="EMBL/GenBank/DDBJ databases">
        <authorList>
            <person name="Nowell W R."/>
        </authorList>
    </citation>
    <scope>NUCLEOTIDE SEQUENCE</scope>
</reference>
<dbReference type="InterPro" id="IPR029058">
    <property type="entry name" value="AB_hydrolase_fold"/>
</dbReference>
<evidence type="ECO:0000313" key="5">
    <source>
        <dbReference type="Proteomes" id="UP000681967"/>
    </source>
</evidence>
<sequence length="108" mass="11941">LQNANLLYRTCNINILLFDYRGYGKSTGAPSEAGLYTDALAVYNYVRKRNDLDQNKIFLFGRSLGGAVALNLASQLSQTNATPPLYAVIVENTFTSIPDMAKRLFQVS</sequence>
<evidence type="ECO:0000313" key="4">
    <source>
        <dbReference type="EMBL" id="CAF5087203.1"/>
    </source>
</evidence>
<dbReference type="AlphaFoldDB" id="A0A8S3EUV0"/>
<proteinExistence type="predicted"/>
<dbReference type="Proteomes" id="UP000681967">
    <property type="component" value="Unassembled WGS sequence"/>
</dbReference>